<dbReference type="AlphaFoldDB" id="D8THV8"/>
<dbReference type="GeneID" id="9624305"/>
<feature type="compositionally biased region" description="Polar residues" evidence="1">
    <location>
        <begin position="1"/>
        <end position="32"/>
    </location>
</feature>
<feature type="region of interest" description="Disordered" evidence="1">
    <location>
        <begin position="124"/>
        <end position="154"/>
    </location>
</feature>
<accession>D8THV8</accession>
<dbReference type="RefSeq" id="XP_002946138.1">
    <property type="nucleotide sequence ID" value="XM_002946092.1"/>
</dbReference>
<gene>
    <name evidence="2" type="ORF">VOLCADRAFT_102754</name>
</gene>
<evidence type="ECO:0000256" key="1">
    <source>
        <dbReference type="SAM" id="MobiDB-lite"/>
    </source>
</evidence>
<name>D8THV8_VOLCA</name>
<feature type="region of interest" description="Disordered" evidence="1">
    <location>
        <begin position="1"/>
        <end position="75"/>
    </location>
</feature>
<dbReference type="KEGG" id="vcn:VOLCADRAFT_102754"/>
<organism evidence="3">
    <name type="scientific">Volvox carteri f. nagariensis</name>
    <dbReference type="NCBI Taxonomy" id="3068"/>
    <lineage>
        <taxon>Eukaryota</taxon>
        <taxon>Viridiplantae</taxon>
        <taxon>Chlorophyta</taxon>
        <taxon>core chlorophytes</taxon>
        <taxon>Chlorophyceae</taxon>
        <taxon>CS clade</taxon>
        <taxon>Chlamydomonadales</taxon>
        <taxon>Volvocaceae</taxon>
        <taxon>Volvox</taxon>
    </lineage>
</organism>
<feature type="compositionally biased region" description="Low complexity" evidence="1">
    <location>
        <begin position="127"/>
        <end position="142"/>
    </location>
</feature>
<evidence type="ECO:0000313" key="2">
    <source>
        <dbReference type="EMBL" id="EFJ53133.1"/>
    </source>
</evidence>
<proteinExistence type="predicted"/>
<dbReference type="EMBL" id="GL378323">
    <property type="protein sequence ID" value="EFJ53133.1"/>
    <property type="molecule type" value="Genomic_DNA"/>
</dbReference>
<evidence type="ECO:0000313" key="3">
    <source>
        <dbReference type="Proteomes" id="UP000001058"/>
    </source>
</evidence>
<dbReference type="OrthoDB" id="10608141at2759"/>
<sequence length="154" mass="16263">MVQVTELQSAIGETSPVSDNTPLNDESFTSTIDPVELGNSDSQPNGTMDVEHPNNHLEEPNPNTSIESIAPDSAESEPAYDLALLVGEGALARALEGNAEPYPQLPETDEERDAFEEEFQRAVQELAAASGSNPSSESSEAATTPQDPSPPLTA</sequence>
<dbReference type="InParanoid" id="D8THV8"/>
<protein>
    <submittedName>
        <fullName evidence="2">Uncharacterized protein</fullName>
    </submittedName>
</protein>
<reference evidence="2 3" key="1">
    <citation type="journal article" date="2010" name="Science">
        <title>Genomic analysis of organismal complexity in the multicellular green alga Volvox carteri.</title>
        <authorList>
            <person name="Prochnik S.E."/>
            <person name="Umen J."/>
            <person name="Nedelcu A.M."/>
            <person name="Hallmann A."/>
            <person name="Miller S.M."/>
            <person name="Nishii I."/>
            <person name="Ferris P."/>
            <person name="Kuo A."/>
            <person name="Mitros T."/>
            <person name="Fritz-Laylin L.K."/>
            <person name="Hellsten U."/>
            <person name="Chapman J."/>
            <person name="Simakov O."/>
            <person name="Rensing S.A."/>
            <person name="Terry A."/>
            <person name="Pangilinan J."/>
            <person name="Kapitonov V."/>
            <person name="Jurka J."/>
            <person name="Salamov A."/>
            <person name="Shapiro H."/>
            <person name="Schmutz J."/>
            <person name="Grimwood J."/>
            <person name="Lindquist E."/>
            <person name="Lucas S."/>
            <person name="Grigoriev I.V."/>
            <person name="Schmitt R."/>
            <person name="Kirk D."/>
            <person name="Rokhsar D.S."/>
        </authorList>
    </citation>
    <scope>NUCLEOTIDE SEQUENCE [LARGE SCALE GENOMIC DNA]</scope>
    <source>
        <strain evidence="3">f. Nagariensis / Eve</strain>
    </source>
</reference>
<dbReference type="Proteomes" id="UP000001058">
    <property type="component" value="Unassembled WGS sequence"/>
</dbReference>
<feature type="compositionally biased region" description="Basic and acidic residues" evidence="1">
    <location>
        <begin position="49"/>
        <end position="59"/>
    </location>
</feature>
<keyword evidence="3" id="KW-1185">Reference proteome</keyword>